<keyword evidence="4" id="KW-0503">Monooxygenase</keyword>
<accession>A0A537IZS3</accession>
<dbReference type="InterPro" id="IPR050172">
    <property type="entry name" value="SsuD_RutA_monooxygenase"/>
</dbReference>
<evidence type="ECO:0000256" key="4">
    <source>
        <dbReference type="ARBA" id="ARBA00023033"/>
    </source>
</evidence>
<dbReference type="Proteomes" id="UP000320048">
    <property type="component" value="Unassembled WGS sequence"/>
</dbReference>
<dbReference type="EMBL" id="VBAO01000519">
    <property type="protein sequence ID" value="TMI76246.1"/>
    <property type="molecule type" value="Genomic_DNA"/>
</dbReference>
<evidence type="ECO:0000256" key="2">
    <source>
        <dbReference type="ARBA" id="ARBA00022643"/>
    </source>
</evidence>
<comment type="caution">
    <text evidence="6">The sequence shown here is derived from an EMBL/GenBank/DDBJ whole genome shotgun (WGS) entry which is preliminary data.</text>
</comment>
<dbReference type="GO" id="GO:0008726">
    <property type="term" value="F:alkanesulfonate monooxygenase activity"/>
    <property type="evidence" value="ECO:0007669"/>
    <property type="project" value="TreeGrafter"/>
</dbReference>
<sequence>MDVWQTHPWVREGAGKIRFGVQVTARAAEVDWPTRRALAQAVDALGFDSLWVPDAYATATSRVRLGPMVSCVAHRSPLMTARLAADVDRLSGGRLVLGLGAPRAGWFEPELRFMGLGGVPHPGVRLAALLQTLADVRRYWSGEPVRLAKGRLAGEALRWPPVQRPRVPILIGGTGDRVTVRRVAEHADMCNFEEVRAKSAEEVGQKLGVLRRLCEAVGRPYDSMIKSYLMNGVVLATTRERLDAKIAALGPLFATDARRNMGT</sequence>
<evidence type="ECO:0000259" key="5">
    <source>
        <dbReference type="Pfam" id="PF00296"/>
    </source>
</evidence>
<evidence type="ECO:0000313" key="6">
    <source>
        <dbReference type="EMBL" id="TMI76246.1"/>
    </source>
</evidence>
<protein>
    <submittedName>
        <fullName evidence="6">LLM class flavin-dependent oxidoreductase</fullName>
    </submittedName>
</protein>
<reference evidence="6 7" key="1">
    <citation type="journal article" date="2019" name="Nat. Microbiol.">
        <title>Mediterranean grassland soil C-N compound turnover is dependent on rainfall and depth, and is mediated by genomically divergent microorganisms.</title>
        <authorList>
            <person name="Diamond S."/>
            <person name="Andeer P.F."/>
            <person name="Li Z."/>
            <person name="Crits-Christoph A."/>
            <person name="Burstein D."/>
            <person name="Anantharaman K."/>
            <person name="Lane K.R."/>
            <person name="Thomas B.C."/>
            <person name="Pan C."/>
            <person name="Northen T.R."/>
            <person name="Banfield J.F."/>
        </authorList>
    </citation>
    <scope>NUCLEOTIDE SEQUENCE [LARGE SCALE GENOMIC DNA]</scope>
    <source>
        <strain evidence="6">NP_7</strain>
    </source>
</reference>
<dbReference type="Gene3D" id="3.20.20.30">
    <property type="entry name" value="Luciferase-like domain"/>
    <property type="match status" value="1"/>
</dbReference>
<gene>
    <name evidence="6" type="ORF">E6H04_15125</name>
</gene>
<evidence type="ECO:0000256" key="1">
    <source>
        <dbReference type="ARBA" id="ARBA00022630"/>
    </source>
</evidence>
<dbReference type="SUPFAM" id="SSF51679">
    <property type="entry name" value="Bacterial luciferase-like"/>
    <property type="match status" value="1"/>
</dbReference>
<dbReference type="PANTHER" id="PTHR42847">
    <property type="entry name" value="ALKANESULFONATE MONOOXYGENASE"/>
    <property type="match status" value="1"/>
</dbReference>
<dbReference type="Pfam" id="PF00296">
    <property type="entry name" value="Bac_luciferase"/>
    <property type="match status" value="1"/>
</dbReference>
<organism evidence="6 7">
    <name type="scientific">Candidatus Segetimicrobium genomatis</name>
    <dbReference type="NCBI Taxonomy" id="2569760"/>
    <lineage>
        <taxon>Bacteria</taxon>
        <taxon>Bacillati</taxon>
        <taxon>Candidatus Sysuimicrobiota</taxon>
        <taxon>Candidatus Sysuimicrobiia</taxon>
        <taxon>Candidatus Sysuimicrobiales</taxon>
        <taxon>Candidatus Segetimicrobiaceae</taxon>
        <taxon>Candidatus Segetimicrobium</taxon>
    </lineage>
</organism>
<proteinExistence type="predicted"/>
<keyword evidence="3" id="KW-0560">Oxidoreductase</keyword>
<dbReference type="GO" id="GO:0046306">
    <property type="term" value="P:alkanesulfonate catabolic process"/>
    <property type="evidence" value="ECO:0007669"/>
    <property type="project" value="TreeGrafter"/>
</dbReference>
<keyword evidence="1" id="KW-0285">Flavoprotein</keyword>
<dbReference type="InterPro" id="IPR011251">
    <property type="entry name" value="Luciferase-like_dom"/>
</dbReference>
<dbReference type="PANTHER" id="PTHR42847:SF4">
    <property type="entry name" value="ALKANESULFONATE MONOOXYGENASE-RELATED"/>
    <property type="match status" value="1"/>
</dbReference>
<name>A0A537IZS3_9BACT</name>
<dbReference type="InterPro" id="IPR036661">
    <property type="entry name" value="Luciferase-like_sf"/>
</dbReference>
<feature type="domain" description="Luciferase-like" evidence="5">
    <location>
        <begin position="26"/>
        <end position="247"/>
    </location>
</feature>
<evidence type="ECO:0000313" key="7">
    <source>
        <dbReference type="Proteomes" id="UP000320048"/>
    </source>
</evidence>
<feature type="non-terminal residue" evidence="6">
    <location>
        <position position="263"/>
    </location>
</feature>
<keyword evidence="2" id="KW-0288">FMN</keyword>
<dbReference type="AlphaFoldDB" id="A0A537IZS3"/>
<evidence type="ECO:0000256" key="3">
    <source>
        <dbReference type="ARBA" id="ARBA00023002"/>
    </source>
</evidence>